<feature type="non-terminal residue" evidence="7">
    <location>
        <position position="1"/>
    </location>
</feature>
<evidence type="ECO:0000259" key="6">
    <source>
        <dbReference type="PROSITE" id="PS50923"/>
    </source>
</evidence>
<dbReference type="PANTHER" id="PTHR45785:SF2">
    <property type="entry name" value="COMPLEMENT FACTOR H-RELATED"/>
    <property type="match status" value="1"/>
</dbReference>
<dbReference type="Proteomes" id="UP000727407">
    <property type="component" value="Unassembled WGS sequence"/>
</dbReference>
<keyword evidence="2 5" id="KW-0768">Sushi</keyword>
<feature type="domain" description="Sushi" evidence="6">
    <location>
        <begin position="132"/>
        <end position="196"/>
    </location>
</feature>
<evidence type="ECO:0000313" key="8">
    <source>
        <dbReference type="Proteomes" id="UP000727407"/>
    </source>
</evidence>
<organism evidence="7 8">
    <name type="scientific">Clarias magur</name>
    <name type="common">Asian catfish</name>
    <name type="synonym">Macropteronotus magur</name>
    <dbReference type="NCBI Taxonomy" id="1594786"/>
    <lineage>
        <taxon>Eukaryota</taxon>
        <taxon>Metazoa</taxon>
        <taxon>Chordata</taxon>
        <taxon>Craniata</taxon>
        <taxon>Vertebrata</taxon>
        <taxon>Euteleostomi</taxon>
        <taxon>Actinopterygii</taxon>
        <taxon>Neopterygii</taxon>
        <taxon>Teleostei</taxon>
        <taxon>Ostariophysi</taxon>
        <taxon>Siluriformes</taxon>
        <taxon>Clariidae</taxon>
        <taxon>Clarias</taxon>
    </lineage>
</organism>
<dbReference type="SUPFAM" id="SSF57535">
    <property type="entry name" value="Complement control module/SCR domain"/>
    <property type="match status" value="5"/>
</dbReference>
<dbReference type="InterPro" id="IPR051503">
    <property type="entry name" value="ComplSys_Reg/VirEntry_Med"/>
</dbReference>
<evidence type="ECO:0000256" key="5">
    <source>
        <dbReference type="PROSITE-ProRule" id="PRU00302"/>
    </source>
</evidence>
<dbReference type="InterPro" id="IPR000436">
    <property type="entry name" value="Sushi_SCR_CCP_dom"/>
</dbReference>
<feature type="domain" description="Sushi" evidence="6">
    <location>
        <begin position="71"/>
        <end position="131"/>
    </location>
</feature>
<comment type="caution">
    <text evidence="7">The sequence shown here is derived from an EMBL/GenBank/DDBJ whole genome shotgun (WGS) entry which is preliminary data.</text>
</comment>
<dbReference type="SMART" id="SM00032">
    <property type="entry name" value="CCP"/>
    <property type="match status" value="5"/>
</dbReference>
<dbReference type="AlphaFoldDB" id="A0A8J4WYN1"/>
<feature type="domain" description="Sushi" evidence="6">
    <location>
        <begin position="197"/>
        <end position="259"/>
    </location>
</feature>
<evidence type="ECO:0000256" key="3">
    <source>
        <dbReference type="ARBA" id="ARBA00022729"/>
    </source>
</evidence>
<dbReference type="EMBL" id="QNUK01001304">
    <property type="protein sequence ID" value="KAF5884412.1"/>
    <property type="molecule type" value="Genomic_DNA"/>
</dbReference>
<comment type="subcellular location">
    <subcellularLocation>
        <location evidence="1">Virion</location>
    </subcellularLocation>
</comment>
<evidence type="ECO:0000256" key="1">
    <source>
        <dbReference type="ARBA" id="ARBA00004328"/>
    </source>
</evidence>
<accession>A0A8J4WYN1</accession>
<dbReference type="Gene3D" id="2.10.70.10">
    <property type="entry name" value="Complement Module, domain 1"/>
    <property type="match status" value="5"/>
</dbReference>
<feature type="disulfide bond" evidence="5">
    <location>
        <begin position="102"/>
        <end position="129"/>
    </location>
</feature>
<keyword evidence="3" id="KW-0732">Signal</keyword>
<dbReference type="Pfam" id="PF00084">
    <property type="entry name" value="Sushi"/>
    <property type="match status" value="5"/>
</dbReference>
<dbReference type="PROSITE" id="PS50923">
    <property type="entry name" value="SUSHI"/>
    <property type="match status" value="5"/>
</dbReference>
<protein>
    <submittedName>
        <fullName evidence="7">Complement factor H-like</fullName>
    </submittedName>
</protein>
<evidence type="ECO:0000256" key="4">
    <source>
        <dbReference type="ARBA" id="ARBA00023157"/>
    </source>
</evidence>
<dbReference type="OrthoDB" id="10051774at2759"/>
<proteinExistence type="predicted"/>
<feature type="non-terminal residue" evidence="7">
    <location>
        <position position="318"/>
    </location>
</feature>
<dbReference type="InterPro" id="IPR035976">
    <property type="entry name" value="Sushi/SCR/CCP_sf"/>
</dbReference>
<keyword evidence="4 5" id="KW-1015">Disulfide bond</keyword>
<keyword evidence="8" id="KW-1185">Reference proteome</keyword>
<sequence length="318" mass="35645">GVDSDPSSEPSACSEIPIVENANVSTTSLKSNYTEGDSLIYSCQRGYIGRVTFVCDGKKWRNARNTKCSRKRCQLPEDIPNGRFVIINGTEFVYETTIKYICKTGYRMVSLMDTRTCLVEGWSNHLPHCEEIICPLPIAKDNLIVEGLPDYDDNPLKYGHQLKFTCNSVGLKLVGTNEITCGENGEWSHSFPKCEEMICELEEIRGVSVFGVPQNNAPIKFGHKLYFHCSQPDMVLIGSPEVTCSTEGKWSSSFPICEVRKGCGPPPPVEYAALAALQKSFYNHEERVMYHCTRLYTIDGNEFKTCVQGRWTGSVRCI</sequence>
<dbReference type="PANTHER" id="PTHR45785">
    <property type="entry name" value="COMPLEMENT FACTOR H-RELATED"/>
    <property type="match status" value="1"/>
</dbReference>
<reference evidence="7" key="1">
    <citation type="submission" date="2020-07" db="EMBL/GenBank/DDBJ databases">
        <title>Clarias magur genome sequencing, assembly and annotation.</title>
        <authorList>
            <person name="Kushwaha B."/>
            <person name="Kumar R."/>
            <person name="Das P."/>
            <person name="Joshi C.G."/>
            <person name="Kumar D."/>
            <person name="Nagpure N.S."/>
            <person name="Pandey M."/>
            <person name="Agarwal S."/>
            <person name="Srivastava S."/>
            <person name="Singh M."/>
            <person name="Sahoo L."/>
            <person name="Jayasankar P."/>
            <person name="Meher P.K."/>
            <person name="Koringa P.G."/>
            <person name="Iquebal M.A."/>
            <person name="Das S.P."/>
            <person name="Bit A."/>
            <person name="Patnaik S."/>
            <person name="Patel N."/>
            <person name="Shah T.M."/>
            <person name="Hinsu A."/>
            <person name="Jena J.K."/>
        </authorList>
    </citation>
    <scope>NUCLEOTIDE SEQUENCE</scope>
    <source>
        <strain evidence="7">CIFAMagur01</strain>
        <tissue evidence="7">Testis</tissue>
    </source>
</reference>
<dbReference type="CDD" id="cd00033">
    <property type="entry name" value="CCP"/>
    <property type="match status" value="5"/>
</dbReference>
<name>A0A8J4WYN1_CLAMG</name>
<evidence type="ECO:0000313" key="7">
    <source>
        <dbReference type="EMBL" id="KAF5884412.1"/>
    </source>
</evidence>
<feature type="disulfide bond" evidence="5">
    <location>
        <begin position="263"/>
        <end position="306"/>
    </location>
</feature>
<evidence type="ECO:0000256" key="2">
    <source>
        <dbReference type="ARBA" id="ARBA00022659"/>
    </source>
</evidence>
<gene>
    <name evidence="7" type="ORF">DAT39_022854</name>
</gene>
<feature type="domain" description="Sushi" evidence="6">
    <location>
        <begin position="11"/>
        <end position="70"/>
    </location>
</feature>
<comment type="caution">
    <text evidence="5">Lacks conserved residue(s) required for the propagation of feature annotation.</text>
</comment>
<feature type="domain" description="Sushi" evidence="6">
    <location>
        <begin position="261"/>
        <end position="318"/>
    </location>
</feature>